<evidence type="ECO:0000313" key="2">
    <source>
        <dbReference type="EMBL" id="STR02505.1"/>
    </source>
</evidence>
<dbReference type="Proteomes" id="UP000254293">
    <property type="component" value="Unassembled WGS sequence"/>
</dbReference>
<dbReference type="RefSeq" id="WP_115308424.1">
    <property type="nucleotide sequence ID" value="NZ_CP091516.1"/>
</dbReference>
<dbReference type="Gene3D" id="3.30.9.10">
    <property type="entry name" value="D-Amino Acid Oxidase, subunit A, domain 2"/>
    <property type="match status" value="1"/>
</dbReference>
<dbReference type="InterPro" id="IPR051704">
    <property type="entry name" value="FAD_aromatic-hydroxylase"/>
</dbReference>
<dbReference type="PANTHER" id="PTHR46865:SF8">
    <property type="entry name" value="POSSIBLE OXIDOREDUCTASE"/>
    <property type="match status" value="1"/>
</dbReference>
<dbReference type="InterPro" id="IPR036188">
    <property type="entry name" value="FAD/NAD-bd_sf"/>
</dbReference>
<dbReference type="Gene3D" id="3.50.50.60">
    <property type="entry name" value="FAD/NAD(P)-binding domain"/>
    <property type="match status" value="1"/>
</dbReference>
<gene>
    <name evidence="2" type="primary">mhbM</name>
    <name evidence="2" type="ORF">NCTC13336_01381</name>
</gene>
<dbReference type="PRINTS" id="PR00420">
    <property type="entry name" value="RNGMNOXGNASE"/>
</dbReference>
<dbReference type="PANTHER" id="PTHR46865">
    <property type="entry name" value="OXIDOREDUCTASE-RELATED"/>
    <property type="match status" value="1"/>
</dbReference>
<dbReference type="EC" id="1.14.13.24" evidence="2"/>
<proteinExistence type="predicted"/>
<protein>
    <submittedName>
        <fullName evidence="2">3-hydroxybenzoate 6-hydroxylase</fullName>
        <ecNumber evidence="2">1.14.13.24</ecNumber>
    </submittedName>
</protein>
<dbReference type="InterPro" id="IPR002938">
    <property type="entry name" value="FAD-bd"/>
</dbReference>
<feature type="domain" description="FAD-binding" evidence="1">
    <location>
        <begin position="7"/>
        <end position="321"/>
    </location>
</feature>
<dbReference type="OrthoDB" id="3443359at2"/>
<dbReference type="AlphaFoldDB" id="A0A377R4M7"/>
<dbReference type="GO" id="GO:0018669">
    <property type="term" value="F:3-hydroxybenzoate 6-monooxygenase activity"/>
    <property type="evidence" value="ECO:0007669"/>
    <property type="project" value="UniProtKB-EC"/>
</dbReference>
<dbReference type="EMBL" id="UGJJ01000002">
    <property type="protein sequence ID" value="STR02505.1"/>
    <property type="molecule type" value="Genomic_DNA"/>
</dbReference>
<accession>A0A377R4M7</accession>
<evidence type="ECO:0000259" key="1">
    <source>
        <dbReference type="Pfam" id="PF01494"/>
    </source>
</evidence>
<dbReference type="SUPFAM" id="SSF51905">
    <property type="entry name" value="FAD/NAD(P)-binding domain"/>
    <property type="match status" value="1"/>
</dbReference>
<evidence type="ECO:0000313" key="3">
    <source>
        <dbReference type="Proteomes" id="UP000254293"/>
    </source>
</evidence>
<organism evidence="2 3">
    <name type="scientific">Kingella potus</name>
    <dbReference type="NCBI Taxonomy" id="265175"/>
    <lineage>
        <taxon>Bacteria</taxon>
        <taxon>Pseudomonadati</taxon>
        <taxon>Pseudomonadota</taxon>
        <taxon>Betaproteobacteria</taxon>
        <taxon>Neisseriales</taxon>
        <taxon>Neisseriaceae</taxon>
        <taxon>Kingella</taxon>
    </lineage>
</organism>
<dbReference type="Pfam" id="PF01494">
    <property type="entry name" value="FAD_binding_3"/>
    <property type="match status" value="1"/>
</dbReference>
<keyword evidence="2" id="KW-0560">Oxidoreductase</keyword>
<dbReference type="GO" id="GO:0071949">
    <property type="term" value="F:FAD binding"/>
    <property type="evidence" value="ECO:0007669"/>
    <property type="project" value="InterPro"/>
</dbReference>
<name>A0A377R4M7_9NEIS</name>
<keyword evidence="3" id="KW-1185">Reference proteome</keyword>
<sequence length="367" mass="40010">MNTQKRALIVGLGISGMAAAVSLHKQGWQIVIIERAKARRTGGYFIGVHTAGREAAEALGIWQNVHQRTPTVSSNWEILQDGSRMRVAGFADALTRPATLLRGDVENGLWQTLSTLDGVDVRFDSMPVSLQNQDNSVLCRLKTAGVESDEMFDLVIGADGMRSSVRKLAFGDDSRFLKPLGAIICAFQLKKTPEHFRFKDGVIVTEPKRSLFVFPLEDCLPTALFSYACTDTDSQFAAPPLQTLRQAFDGMPNGEIIDEMLDELANADNFLFDSVNQVKMESWINGRIVLLGDAAWCLTLYSGLGATAGIKGAYELGQALGRHADIDNALAQWQKPYARGLSAGKNWSRLNAICSCRKAPLVPSSAA</sequence>
<reference evidence="2 3" key="1">
    <citation type="submission" date="2018-06" db="EMBL/GenBank/DDBJ databases">
        <authorList>
            <consortium name="Pathogen Informatics"/>
            <person name="Doyle S."/>
        </authorList>
    </citation>
    <scope>NUCLEOTIDE SEQUENCE [LARGE SCALE GENOMIC DNA]</scope>
    <source>
        <strain evidence="2 3">NCTC13336</strain>
    </source>
</reference>